<sequence length="369" mass="41836">MPNNLNSIALNQYATRFSTTILNEVFRSQDIVTGSELLKLTPVRQVNLGILNRLFEQWKSNAESFRSPYFDFDNEEVKQALEAFMNTASRYIAVRRPALEPLLLESVKEALKLLFTPELYLEDKIRTTPDEEFTQAKAEHLVKYTQIHRKLGEALLEKLVESGAESAYQTQAASWVYELKKDESLLDDKEPYLAQFAEVFPINLSELIIKDEPVSIAPLNKKAEAPSFFDAAFGEQEAPQARPVSRPEPGATIISEIVAQKKSAESESLNSSFKVEVPKASDDKAYGTIPVRVESIAASIPLGQRFMFVNQLFNKNSEHFEKAVYELDAVKTFEDAQNLIWHRYASKYAWDVNGEAVNALLNIVKRKFN</sequence>
<dbReference type="AlphaFoldDB" id="A0A3D8YD33"/>
<organism evidence="1 2">
    <name type="scientific">Dyadobacter luteus</name>
    <dbReference type="NCBI Taxonomy" id="2259619"/>
    <lineage>
        <taxon>Bacteria</taxon>
        <taxon>Pseudomonadati</taxon>
        <taxon>Bacteroidota</taxon>
        <taxon>Cytophagia</taxon>
        <taxon>Cytophagales</taxon>
        <taxon>Spirosomataceae</taxon>
        <taxon>Dyadobacter</taxon>
    </lineage>
</organism>
<evidence type="ECO:0000313" key="2">
    <source>
        <dbReference type="Proteomes" id="UP000256373"/>
    </source>
</evidence>
<comment type="caution">
    <text evidence="1">The sequence shown here is derived from an EMBL/GenBank/DDBJ whole genome shotgun (WGS) entry which is preliminary data.</text>
</comment>
<reference evidence="1 2" key="1">
    <citation type="submission" date="2018-07" db="EMBL/GenBank/DDBJ databases">
        <title>Dyadobacter roseus sp. nov., isolated from rose rhizosphere soil.</title>
        <authorList>
            <person name="Chen L."/>
        </authorList>
    </citation>
    <scope>NUCLEOTIDE SEQUENCE [LARGE SCALE GENOMIC DNA]</scope>
    <source>
        <strain evidence="1 2">RS19</strain>
    </source>
</reference>
<protein>
    <submittedName>
        <fullName evidence="1">Uncharacterized protein</fullName>
    </submittedName>
</protein>
<proteinExistence type="predicted"/>
<name>A0A3D8YD33_9BACT</name>
<dbReference type="RefSeq" id="WP_115830379.1">
    <property type="nucleotide sequence ID" value="NZ_QNUL01000005.1"/>
</dbReference>
<dbReference type="EMBL" id="QNUL01000005">
    <property type="protein sequence ID" value="REA62364.1"/>
    <property type="molecule type" value="Genomic_DNA"/>
</dbReference>
<evidence type="ECO:0000313" key="1">
    <source>
        <dbReference type="EMBL" id="REA62364.1"/>
    </source>
</evidence>
<dbReference type="Proteomes" id="UP000256373">
    <property type="component" value="Unassembled WGS sequence"/>
</dbReference>
<keyword evidence="2" id="KW-1185">Reference proteome</keyword>
<gene>
    <name evidence="1" type="ORF">DSL64_08865</name>
</gene>
<accession>A0A3D8YD33</accession>
<dbReference type="OrthoDB" id="1100725at2"/>